<dbReference type="SUPFAM" id="SSF51395">
    <property type="entry name" value="FMN-linked oxidoreductases"/>
    <property type="match status" value="1"/>
</dbReference>
<dbReference type="CDD" id="cd02933">
    <property type="entry name" value="OYE_like_FMN"/>
    <property type="match status" value="1"/>
</dbReference>
<comment type="caution">
    <text evidence="5">The sequence shown here is derived from an EMBL/GenBank/DDBJ whole genome shotgun (WGS) entry which is preliminary data.</text>
</comment>
<dbReference type="InterPro" id="IPR001155">
    <property type="entry name" value="OxRdtase_FMN_N"/>
</dbReference>
<evidence type="ECO:0000256" key="1">
    <source>
        <dbReference type="ARBA" id="ARBA00001917"/>
    </source>
</evidence>
<dbReference type="AlphaFoldDB" id="A0A5E6MQN0"/>
<dbReference type="RefSeq" id="WP_142525849.1">
    <property type="nucleotide sequence ID" value="NZ_CABFUZ020000216.1"/>
</dbReference>
<dbReference type="FunFam" id="3.20.20.70:FF:000059">
    <property type="entry name" value="N-ethylmaleimide reductase, FMN-linked"/>
    <property type="match status" value="1"/>
</dbReference>
<organism evidence="5 6">
    <name type="scientific">Methylacidimicrobium cyclopophantes</name>
    <dbReference type="NCBI Taxonomy" id="1041766"/>
    <lineage>
        <taxon>Bacteria</taxon>
        <taxon>Pseudomonadati</taxon>
        <taxon>Verrucomicrobiota</taxon>
        <taxon>Methylacidimicrobium</taxon>
    </lineage>
</organism>
<dbReference type="EMBL" id="CABFUZ020000216">
    <property type="protein sequence ID" value="VVM07986.1"/>
    <property type="molecule type" value="Genomic_DNA"/>
</dbReference>
<dbReference type="GO" id="GO:0010181">
    <property type="term" value="F:FMN binding"/>
    <property type="evidence" value="ECO:0007669"/>
    <property type="project" value="InterPro"/>
</dbReference>
<dbReference type="GO" id="GO:0005829">
    <property type="term" value="C:cytosol"/>
    <property type="evidence" value="ECO:0007669"/>
    <property type="project" value="TreeGrafter"/>
</dbReference>
<evidence type="ECO:0000259" key="4">
    <source>
        <dbReference type="Pfam" id="PF00724"/>
    </source>
</evidence>
<gene>
    <name evidence="5" type="primary">nemA</name>
    <name evidence="5" type="ORF">MAMC_01934</name>
</gene>
<comment type="cofactor">
    <cofactor evidence="1">
        <name>FMN</name>
        <dbReference type="ChEBI" id="CHEBI:58210"/>
    </cofactor>
</comment>
<accession>A0A5E6MQN0</accession>
<dbReference type="PANTHER" id="PTHR22893">
    <property type="entry name" value="NADH OXIDOREDUCTASE-RELATED"/>
    <property type="match status" value="1"/>
</dbReference>
<protein>
    <submittedName>
        <fullName evidence="5">N-ethylmaleimide reductase</fullName>
    </submittedName>
</protein>
<keyword evidence="6" id="KW-1185">Reference proteome</keyword>
<sequence length="371" mass="40496">MSLFPHLFSPLIVGNLSTPNRIWMAPMTRSRAGQPGDIPTELNARYYAQRASAGLIITEASQISRQGQGYAWTPGIYTDAQEAGWRRVVEAVHGAGGRIAIQLWHVGRVSHHLLQEGGQPPVAPSPIRAEKTECFVVLPDGTPAQVPVDVPRELTRREIEGIVQDYAAAARRALRAGFDLVEVHGANGYLPNQFLDIRANQRRDEYGGSLPNRARFLLEVVDAVAGAIGRERVGVRLSPKGVFCDMTIEGSWEAALYVAAELDKRKIAYLHIAEPDWAGGPPLTEEEKGTLRRRFAPVLSFCGNYDAPRAESTIAAGIADAIAFGRLFLANPDLPERFRRAAPLNEPDPSTFYGGAEKGYTDYPFLEAAGA</sequence>
<dbReference type="GO" id="GO:0016628">
    <property type="term" value="F:oxidoreductase activity, acting on the CH-CH group of donors, NAD or NADP as acceptor"/>
    <property type="evidence" value="ECO:0007669"/>
    <property type="project" value="UniProtKB-ARBA"/>
</dbReference>
<reference evidence="5" key="1">
    <citation type="submission" date="2019-09" db="EMBL/GenBank/DDBJ databases">
        <authorList>
            <person name="Cremers G."/>
        </authorList>
    </citation>
    <scope>NUCLEOTIDE SEQUENCE [LARGE SCALE GENOMIC DNA]</scope>
    <source>
        <strain evidence="5">3B</strain>
    </source>
</reference>
<comment type="similarity">
    <text evidence="2">Belongs to the NADH:flavin oxidoreductase/NADH oxidase family.</text>
</comment>
<evidence type="ECO:0000256" key="2">
    <source>
        <dbReference type="ARBA" id="ARBA00005979"/>
    </source>
</evidence>
<feature type="domain" description="NADH:flavin oxidoreductase/NADH oxidase N-terminal" evidence="4">
    <location>
        <begin position="7"/>
        <end position="343"/>
    </location>
</feature>
<dbReference type="InterPro" id="IPR013785">
    <property type="entry name" value="Aldolase_TIM"/>
</dbReference>
<dbReference type="PANTHER" id="PTHR22893:SF91">
    <property type="entry name" value="NADPH DEHYDROGENASE 2-RELATED"/>
    <property type="match status" value="1"/>
</dbReference>
<dbReference type="InterPro" id="IPR045247">
    <property type="entry name" value="Oye-like"/>
</dbReference>
<dbReference type="Pfam" id="PF00724">
    <property type="entry name" value="Oxidored_FMN"/>
    <property type="match status" value="1"/>
</dbReference>
<dbReference type="Gene3D" id="3.20.20.70">
    <property type="entry name" value="Aldolase class I"/>
    <property type="match status" value="1"/>
</dbReference>
<proteinExistence type="inferred from homology"/>
<dbReference type="NCBIfam" id="NF007899">
    <property type="entry name" value="PRK10605.1"/>
    <property type="match status" value="1"/>
</dbReference>
<name>A0A5E6MQN0_9BACT</name>
<dbReference type="OrthoDB" id="9772736at2"/>
<keyword evidence="3" id="KW-0560">Oxidoreductase</keyword>
<evidence type="ECO:0000313" key="5">
    <source>
        <dbReference type="EMBL" id="VVM07986.1"/>
    </source>
</evidence>
<dbReference type="Proteomes" id="UP000381693">
    <property type="component" value="Unassembled WGS sequence"/>
</dbReference>
<evidence type="ECO:0000313" key="6">
    <source>
        <dbReference type="Proteomes" id="UP000381693"/>
    </source>
</evidence>
<evidence type="ECO:0000256" key="3">
    <source>
        <dbReference type="ARBA" id="ARBA00023002"/>
    </source>
</evidence>